<dbReference type="AlphaFoldDB" id="A0A7S0SZY2"/>
<proteinExistence type="predicted"/>
<protein>
    <submittedName>
        <fullName evidence="1">Uncharacterized protein</fullName>
    </submittedName>
</protein>
<sequence>MSRGGGHWRTGQSTALDMVSQAVASTLGTHATFGRVSEVKMLNALEEEAMRVAPDINAEDLVNILWAYAMLGRTLEAQTWKTLETAAVRLTPGMNIQQATNTEWAYRTLADLQDVIINLPASYAYNVHVGDFIHAIQRNCTGAELCGWIQSRRHYVSWCGTQRKLSWLGQIWIRSASRTMEGGEVLVMTGAKATSLLASAF</sequence>
<accession>A0A7S0SZY2</accession>
<dbReference type="EMBL" id="HBFC01033988">
    <property type="protein sequence ID" value="CAD8721013.1"/>
    <property type="molecule type" value="Transcribed_RNA"/>
</dbReference>
<organism evidence="1">
    <name type="scientific">Mantoniella antarctica</name>
    <dbReference type="NCBI Taxonomy" id="81844"/>
    <lineage>
        <taxon>Eukaryota</taxon>
        <taxon>Viridiplantae</taxon>
        <taxon>Chlorophyta</taxon>
        <taxon>Mamiellophyceae</taxon>
        <taxon>Mamiellales</taxon>
        <taxon>Mamiellaceae</taxon>
        <taxon>Mantoniella</taxon>
    </lineage>
</organism>
<reference evidence="1" key="1">
    <citation type="submission" date="2021-01" db="EMBL/GenBank/DDBJ databases">
        <authorList>
            <person name="Corre E."/>
            <person name="Pelletier E."/>
            <person name="Niang G."/>
            <person name="Scheremetjew M."/>
            <person name="Finn R."/>
            <person name="Kale V."/>
            <person name="Holt S."/>
            <person name="Cochrane G."/>
            <person name="Meng A."/>
            <person name="Brown T."/>
            <person name="Cohen L."/>
        </authorList>
    </citation>
    <scope>NUCLEOTIDE SEQUENCE</scope>
    <source>
        <strain evidence="1">SL-175</strain>
    </source>
</reference>
<evidence type="ECO:0000313" key="1">
    <source>
        <dbReference type="EMBL" id="CAD8721013.1"/>
    </source>
</evidence>
<gene>
    <name evidence="1" type="ORF">MANT1106_LOCUS20225</name>
</gene>
<name>A0A7S0SZY2_9CHLO</name>